<gene>
    <name evidence="5" type="ORF">FCM35_KLT11064</name>
</gene>
<feature type="region of interest" description="Disordered" evidence="3">
    <location>
        <begin position="1"/>
        <end position="21"/>
    </location>
</feature>
<evidence type="ECO:0000313" key="5">
    <source>
        <dbReference type="EMBL" id="KAF3324907.1"/>
    </source>
</evidence>
<dbReference type="EMBL" id="SWLB01000021">
    <property type="protein sequence ID" value="KAF3324907.1"/>
    <property type="molecule type" value="Genomic_DNA"/>
</dbReference>
<dbReference type="OrthoDB" id="2014755at2759"/>
<comment type="caution">
    <text evidence="5">The sequence shown here is derived from an EMBL/GenBank/DDBJ whole genome shotgun (WGS) entry which is preliminary data.</text>
</comment>
<proteinExistence type="inferred from homology"/>
<evidence type="ECO:0000313" key="6">
    <source>
        <dbReference type="Proteomes" id="UP000623129"/>
    </source>
</evidence>
<evidence type="ECO:0000259" key="4">
    <source>
        <dbReference type="Pfam" id="PF04927"/>
    </source>
</evidence>
<comment type="similarity">
    <text evidence="1">Belongs to the LEA type SMP family.</text>
</comment>
<keyword evidence="2" id="KW-0677">Repeat</keyword>
<dbReference type="Proteomes" id="UP000623129">
    <property type="component" value="Unassembled WGS sequence"/>
</dbReference>
<dbReference type="InterPro" id="IPR042971">
    <property type="entry name" value="LEA_SMP"/>
</dbReference>
<dbReference type="PANTHER" id="PTHR31174">
    <property type="entry name" value="SEED MATURATION FAMILY PROTEIN"/>
    <property type="match status" value="1"/>
</dbReference>
<organism evidence="5 6">
    <name type="scientific">Carex littledalei</name>
    <dbReference type="NCBI Taxonomy" id="544730"/>
    <lineage>
        <taxon>Eukaryota</taxon>
        <taxon>Viridiplantae</taxon>
        <taxon>Streptophyta</taxon>
        <taxon>Embryophyta</taxon>
        <taxon>Tracheophyta</taxon>
        <taxon>Spermatophyta</taxon>
        <taxon>Magnoliopsida</taxon>
        <taxon>Liliopsida</taxon>
        <taxon>Poales</taxon>
        <taxon>Cyperaceae</taxon>
        <taxon>Cyperoideae</taxon>
        <taxon>Cariceae</taxon>
        <taxon>Carex</taxon>
        <taxon>Carex subgen. Euthyceras</taxon>
    </lineage>
</organism>
<reference evidence="5" key="1">
    <citation type="submission" date="2020-01" db="EMBL/GenBank/DDBJ databases">
        <title>Genome sequence of Kobresia littledalei, the first chromosome-level genome in the family Cyperaceae.</title>
        <authorList>
            <person name="Qu G."/>
        </authorList>
    </citation>
    <scope>NUCLEOTIDE SEQUENCE</scope>
    <source>
        <strain evidence="5">C.B.Clarke</strain>
        <tissue evidence="5">Leaf</tissue>
    </source>
</reference>
<feature type="compositionally biased region" description="Gly residues" evidence="3">
    <location>
        <begin position="128"/>
        <end position="143"/>
    </location>
</feature>
<dbReference type="AlphaFoldDB" id="A0A833QME4"/>
<keyword evidence="6" id="KW-1185">Reference proteome</keyword>
<feature type="compositionally biased region" description="Basic and acidic residues" evidence="3">
    <location>
        <begin position="1"/>
        <end position="16"/>
    </location>
</feature>
<feature type="domain" description="SMP" evidence="4">
    <location>
        <begin position="225"/>
        <end position="283"/>
    </location>
</feature>
<protein>
    <submittedName>
        <fullName evidence="5">Late embryogenesis abundant protein D-34</fullName>
    </submittedName>
</protein>
<dbReference type="InterPro" id="IPR007011">
    <property type="entry name" value="LEA_SMP_dom"/>
</dbReference>
<dbReference type="Pfam" id="PF04927">
    <property type="entry name" value="SMP"/>
    <property type="match status" value="3"/>
</dbReference>
<feature type="region of interest" description="Disordered" evidence="3">
    <location>
        <begin position="128"/>
        <end position="159"/>
    </location>
</feature>
<evidence type="ECO:0000256" key="2">
    <source>
        <dbReference type="ARBA" id="ARBA00022737"/>
    </source>
</evidence>
<dbReference type="PANTHER" id="PTHR31174:SF20">
    <property type="entry name" value="OS06G0341300 PROTEIN"/>
    <property type="match status" value="1"/>
</dbReference>
<evidence type="ECO:0000256" key="3">
    <source>
        <dbReference type="SAM" id="MobiDB-lite"/>
    </source>
</evidence>
<name>A0A833QME4_9POAL</name>
<evidence type="ECO:0000256" key="1">
    <source>
        <dbReference type="ARBA" id="ARBA00010733"/>
    </source>
</evidence>
<sequence length="288" mass="28927">MSQEQPMRDQGQEDGAKATQGIRYGDVFNVTGELAGQPIAPQDAATMQTAEYAVLGAPQPGGPAALMASAATWNLYAGVVEGNQASDVARQQGIKITETPIPGGNIVTEFVAGQAVGQYAVADAQIGGGVEDQGGSNASGGGGDGDDKGGDQQNGDNTKLTIGDALEATARAIGDEPVLASDAVAIGAAETTASRADVTIPGGIGDAAVAAASNNIWVPNDEVKIKLGDVLSNATVDMLTDKPVEPEDAEKVVDAEVGSKPDHRTRPAGVAVALAAAARINQDDMPQG</sequence>
<feature type="domain" description="SMP" evidence="4">
    <location>
        <begin position="22"/>
        <end position="74"/>
    </location>
</feature>
<accession>A0A833QME4</accession>
<feature type="domain" description="SMP" evidence="4">
    <location>
        <begin position="161"/>
        <end position="215"/>
    </location>
</feature>